<evidence type="ECO:0000313" key="3">
    <source>
        <dbReference type="Proteomes" id="UP000199072"/>
    </source>
</evidence>
<dbReference type="Proteomes" id="UP000199072">
    <property type="component" value="Unassembled WGS sequence"/>
</dbReference>
<evidence type="ECO:0008006" key="4">
    <source>
        <dbReference type="Google" id="ProtNLM"/>
    </source>
</evidence>
<sequence>MKTMTKMIAGAFTAAAIFIGTNVNAQTTPANTIRFGVGLEVGAPTGNAHDVSNFELGGTARLQYGVSNDLALTLTSGYYNFFGKTVSSSVTTPTGTSTVSFKGRSLGMIPVKAGIKAFVGSGFYFSGEVGAGFEVHPIVEGGQKDTKLILSPGVGYATKSWDVGVRYENYSGQSNNYGLVGLRLAYGFGL</sequence>
<dbReference type="EMBL" id="FNAI01000012">
    <property type="protein sequence ID" value="SDF03333.1"/>
    <property type="molecule type" value="Genomic_DNA"/>
</dbReference>
<reference evidence="2 3" key="1">
    <citation type="submission" date="2016-10" db="EMBL/GenBank/DDBJ databases">
        <authorList>
            <person name="de Groot N.N."/>
        </authorList>
    </citation>
    <scope>NUCLEOTIDE SEQUENCE [LARGE SCALE GENOMIC DNA]</scope>
    <source>
        <strain evidence="2 3">47C3B</strain>
    </source>
</reference>
<proteinExistence type="predicted"/>
<accession>A0A1G7HSL0</accession>
<dbReference type="AlphaFoldDB" id="A0A1G7HSL0"/>
<feature type="signal peptide" evidence="1">
    <location>
        <begin position="1"/>
        <end position="25"/>
    </location>
</feature>
<feature type="chain" id="PRO_5011437888" description="Outer membrane protein beta-barrel domain-containing protein" evidence="1">
    <location>
        <begin position="26"/>
        <end position="190"/>
    </location>
</feature>
<dbReference type="OrthoDB" id="791021at2"/>
<organism evidence="2 3">
    <name type="scientific">Mucilaginibacter pineti</name>
    <dbReference type="NCBI Taxonomy" id="1391627"/>
    <lineage>
        <taxon>Bacteria</taxon>
        <taxon>Pseudomonadati</taxon>
        <taxon>Bacteroidota</taxon>
        <taxon>Sphingobacteriia</taxon>
        <taxon>Sphingobacteriales</taxon>
        <taxon>Sphingobacteriaceae</taxon>
        <taxon>Mucilaginibacter</taxon>
    </lineage>
</organism>
<protein>
    <recommendedName>
        <fullName evidence="4">Outer membrane protein beta-barrel domain-containing protein</fullName>
    </recommendedName>
</protein>
<evidence type="ECO:0000313" key="2">
    <source>
        <dbReference type="EMBL" id="SDF03333.1"/>
    </source>
</evidence>
<gene>
    <name evidence="2" type="ORF">SAMN05216464_11210</name>
</gene>
<keyword evidence="3" id="KW-1185">Reference proteome</keyword>
<dbReference type="RefSeq" id="WP_143014214.1">
    <property type="nucleotide sequence ID" value="NZ_FNAI01000012.1"/>
</dbReference>
<name>A0A1G7HSL0_9SPHI</name>
<keyword evidence="1" id="KW-0732">Signal</keyword>
<dbReference type="STRING" id="1391627.SAMN05216464_11210"/>
<evidence type="ECO:0000256" key="1">
    <source>
        <dbReference type="SAM" id="SignalP"/>
    </source>
</evidence>